<gene>
    <name evidence="1" type="ordered locus">Desti_0347</name>
</gene>
<dbReference type="Proteomes" id="UP000006055">
    <property type="component" value="Chromosome"/>
</dbReference>
<evidence type="ECO:0000313" key="2">
    <source>
        <dbReference type="Proteomes" id="UP000006055"/>
    </source>
</evidence>
<dbReference type="EMBL" id="CP003360">
    <property type="protein sequence ID" value="AFM23084.1"/>
    <property type="molecule type" value="Genomic_DNA"/>
</dbReference>
<dbReference type="AlphaFoldDB" id="I4C0J3"/>
<dbReference type="HOGENOM" id="CLU_2631504_0_0_7"/>
<evidence type="ECO:0008006" key="3">
    <source>
        <dbReference type="Google" id="ProtNLM"/>
    </source>
</evidence>
<reference evidence="2" key="1">
    <citation type="submission" date="2012-06" db="EMBL/GenBank/DDBJ databases">
        <title>Complete sequence of chromosome of Desulfomonile tiedjei DSM 6799.</title>
        <authorList>
            <person name="Lucas S."/>
            <person name="Copeland A."/>
            <person name="Lapidus A."/>
            <person name="Glavina del Rio T."/>
            <person name="Dalin E."/>
            <person name="Tice H."/>
            <person name="Bruce D."/>
            <person name="Goodwin L."/>
            <person name="Pitluck S."/>
            <person name="Peters L."/>
            <person name="Ovchinnikova G."/>
            <person name="Zeytun A."/>
            <person name="Lu M."/>
            <person name="Kyrpides N."/>
            <person name="Mavromatis K."/>
            <person name="Ivanova N."/>
            <person name="Brettin T."/>
            <person name="Detter J.C."/>
            <person name="Han C."/>
            <person name="Larimer F."/>
            <person name="Land M."/>
            <person name="Hauser L."/>
            <person name="Markowitz V."/>
            <person name="Cheng J.-F."/>
            <person name="Hugenholtz P."/>
            <person name="Woyke T."/>
            <person name="Wu D."/>
            <person name="Spring S."/>
            <person name="Schroeder M."/>
            <person name="Brambilla E."/>
            <person name="Klenk H.-P."/>
            <person name="Eisen J.A."/>
        </authorList>
    </citation>
    <scope>NUCLEOTIDE SEQUENCE [LARGE SCALE GENOMIC DNA]</scope>
    <source>
        <strain evidence="2">ATCC 49306 / DSM 6799 / DCB-1</strain>
    </source>
</reference>
<proteinExistence type="predicted"/>
<dbReference type="OrthoDB" id="5520377at2"/>
<evidence type="ECO:0000313" key="1">
    <source>
        <dbReference type="EMBL" id="AFM23084.1"/>
    </source>
</evidence>
<dbReference type="eggNOG" id="ENOG503335G">
    <property type="taxonomic scope" value="Bacteria"/>
</dbReference>
<sequence length="89" mass="9722">MADLLRSEVSPESIHVRILGSEGCVNTRPTVQLVTDIARILNLSIKIETILVTTLEQAEKLRFLGSPTVQINGLDIEPSARESTAFGFT</sequence>
<name>I4C0J3_DESTA</name>
<organism evidence="1 2">
    <name type="scientific">Desulfomonile tiedjei (strain ATCC 49306 / DSM 6799 / DCB-1)</name>
    <dbReference type="NCBI Taxonomy" id="706587"/>
    <lineage>
        <taxon>Bacteria</taxon>
        <taxon>Pseudomonadati</taxon>
        <taxon>Thermodesulfobacteriota</taxon>
        <taxon>Desulfomonilia</taxon>
        <taxon>Desulfomonilales</taxon>
        <taxon>Desulfomonilaceae</taxon>
        <taxon>Desulfomonile</taxon>
    </lineage>
</organism>
<protein>
    <recommendedName>
        <fullName evidence="3">Thioredoxin-like fold domain-containing protein</fullName>
    </recommendedName>
</protein>
<accession>I4C0J3</accession>
<dbReference type="KEGG" id="dti:Desti_0347"/>
<dbReference type="STRING" id="706587.Desti_0347"/>
<keyword evidence="2" id="KW-1185">Reference proteome</keyword>